<dbReference type="Proteomes" id="UP000596742">
    <property type="component" value="Unassembled WGS sequence"/>
</dbReference>
<reference evidence="3" key="1">
    <citation type="submission" date="2018-11" db="EMBL/GenBank/DDBJ databases">
        <authorList>
            <person name="Alioto T."/>
            <person name="Alioto T."/>
        </authorList>
    </citation>
    <scope>NUCLEOTIDE SEQUENCE</scope>
</reference>
<feature type="region of interest" description="Disordered" evidence="1">
    <location>
        <begin position="35"/>
        <end position="64"/>
    </location>
</feature>
<sequence length="305" mass="34355">MKSTFVLVTIIVVILHTTKGFILQNLPTTGFEATKHSQTTASTKLESSHNSAGVSGPNVHHSASQSSKHTLDTLVLDIDNFIQSIKNGDVTLTENIKQLPNIPSFDSLRYREQTEDDFFVFLRYFNAIKHSGVERNIVASLKQAICSMRADNLITTANDWCRPGFMRIPDNVPTVTKIPTQKASIYLAEKSRPVTPTQQQIQLPSYRSSTIIRDVIVYFKYLSAIEKSEDGVKINNFFTQVYSDDMREMKQILLNILVVLLKDANIGSDLKNQSDPSLPDNLSEYQASVLEILTDLKQYVYSMLK</sequence>
<gene>
    <name evidence="3" type="ORF">MGAL_10B078104</name>
</gene>
<feature type="signal peptide" evidence="2">
    <location>
        <begin position="1"/>
        <end position="20"/>
    </location>
</feature>
<dbReference type="OrthoDB" id="10347033at2759"/>
<evidence type="ECO:0000313" key="4">
    <source>
        <dbReference type="Proteomes" id="UP000596742"/>
    </source>
</evidence>
<proteinExistence type="predicted"/>
<organism evidence="3 4">
    <name type="scientific">Mytilus galloprovincialis</name>
    <name type="common">Mediterranean mussel</name>
    <dbReference type="NCBI Taxonomy" id="29158"/>
    <lineage>
        <taxon>Eukaryota</taxon>
        <taxon>Metazoa</taxon>
        <taxon>Spiralia</taxon>
        <taxon>Lophotrochozoa</taxon>
        <taxon>Mollusca</taxon>
        <taxon>Bivalvia</taxon>
        <taxon>Autobranchia</taxon>
        <taxon>Pteriomorphia</taxon>
        <taxon>Mytilida</taxon>
        <taxon>Mytiloidea</taxon>
        <taxon>Mytilidae</taxon>
        <taxon>Mytilinae</taxon>
        <taxon>Mytilus</taxon>
    </lineage>
</organism>
<feature type="compositionally biased region" description="Polar residues" evidence="1">
    <location>
        <begin position="36"/>
        <end position="53"/>
    </location>
</feature>
<dbReference type="AlphaFoldDB" id="A0A8B6HSS2"/>
<keyword evidence="4" id="KW-1185">Reference proteome</keyword>
<keyword evidence="2" id="KW-0732">Signal</keyword>
<dbReference type="EMBL" id="UYJE01010498">
    <property type="protein sequence ID" value="VDI83715.1"/>
    <property type="molecule type" value="Genomic_DNA"/>
</dbReference>
<evidence type="ECO:0000256" key="2">
    <source>
        <dbReference type="SAM" id="SignalP"/>
    </source>
</evidence>
<protein>
    <submittedName>
        <fullName evidence="3">Uncharacterized protein</fullName>
    </submittedName>
</protein>
<evidence type="ECO:0000256" key="1">
    <source>
        <dbReference type="SAM" id="MobiDB-lite"/>
    </source>
</evidence>
<accession>A0A8B6HSS2</accession>
<name>A0A8B6HSS2_MYTGA</name>
<feature type="chain" id="PRO_5032780358" evidence="2">
    <location>
        <begin position="21"/>
        <end position="305"/>
    </location>
</feature>
<comment type="caution">
    <text evidence="3">The sequence shown here is derived from an EMBL/GenBank/DDBJ whole genome shotgun (WGS) entry which is preliminary data.</text>
</comment>
<evidence type="ECO:0000313" key="3">
    <source>
        <dbReference type="EMBL" id="VDI83715.1"/>
    </source>
</evidence>